<evidence type="ECO:0000259" key="5">
    <source>
        <dbReference type="PROSITE" id="PS50888"/>
    </source>
</evidence>
<protein>
    <submittedName>
        <fullName evidence="8">Enhancer of split mbeta protein</fullName>
    </submittedName>
</protein>
<evidence type="ECO:0000313" key="8">
    <source>
        <dbReference type="RefSeq" id="XP_016979524.1"/>
    </source>
</evidence>
<dbReference type="GeneID" id="108044867"/>
<keyword evidence="3" id="KW-0804">Transcription</keyword>
<dbReference type="SUPFAM" id="SSF47459">
    <property type="entry name" value="HLH, helix-loop-helix DNA-binding domain"/>
    <property type="match status" value="1"/>
</dbReference>
<evidence type="ECO:0000256" key="4">
    <source>
        <dbReference type="ARBA" id="ARBA00023242"/>
    </source>
</evidence>
<name>A0A6P4ES56_DRORH</name>
<evidence type="ECO:0000256" key="1">
    <source>
        <dbReference type="ARBA" id="ARBA00004123"/>
    </source>
</evidence>
<dbReference type="PANTHER" id="PTHR10985">
    <property type="entry name" value="BASIC HELIX-LOOP-HELIX TRANSCRIPTION FACTOR, HES-RELATED"/>
    <property type="match status" value="1"/>
</dbReference>
<dbReference type="OrthoDB" id="6085656at2759"/>
<comment type="subcellular location">
    <subcellularLocation>
        <location evidence="1">Nucleus</location>
    </subcellularLocation>
</comment>
<dbReference type="CDD" id="cd19741">
    <property type="entry name" value="bHLH-O_ESMB_like"/>
    <property type="match status" value="1"/>
</dbReference>
<dbReference type="InterPro" id="IPR011598">
    <property type="entry name" value="bHLH_dom"/>
</dbReference>
<accession>A0A6P4ES56</accession>
<reference evidence="8" key="2">
    <citation type="submission" date="2025-04" db="UniProtKB">
        <authorList>
            <consortium name="RefSeq"/>
        </authorList>
    </citation>
    <scope>IDENTIFICATION</scope>
</reference>
<proteinExistence type="predicted"/>
<dbReference type="Gene3D" id="4.10.280.10">
    <property type="entry name" value="Helix-loop-helix DNA-binding domain"/>
    <property type="match status" value="1"/>
</dbReference>
<dbReference type="SUPFAM" id="SSF158457">
    <property type="entry name" value="Orange domain-like"/>
    <property type="match status" value="1"/>
</dbReference>
<dbReference type="InterPro" id="IPR050370">
    <property type="entry name" value="HES_HEY"/>
</dbReference>
<reference evidence="6" key="3">
    <citation type="submission" date="2025-05" db="UniProtKB">
        <authorList>
            <consortium name="EnsemblMetazoa"/>
        </authorList>
    </citation>
    <scope>IDENTIFICATION</scope>
</reference>
<keyword evidence="4" id="KW-0539">Nucleus</keyword>
<dbReference type="RefSeq" id="XP_016979524.1">
    <property type="nucleotide sequence ID" value="XM_017124035.1"/>
</dbReference>
<dbReference type="Proteomes" id="UP001652680">
    <property type="component" value="Unassembled WGS sequence"/>
</dbReference>
<gene>
    <name evidence="8" type="primary">LOC108044867</name>
    <name evidence="6" type="synonym">108044867</name>
</gene>
<dbReference type="Pfam" id="PF00010">
    <property type="entry name" value="HLH"/>
    <property type="match status" value="1"/>
</dbReference>
<dbReference type="GO" id="GO:0005634">
    <property type="term" value="C:nucleus"/>
    <property type="evidence" value="ECO:0007669"/>
    <property type="project" value="UniProtKB-SubCell"/>
</dbReference>
<organism evidence="8">
    <name type="scientific">Drosophila rhopaloa</name>
    <name type="common">Fruit fly</name>
    <dbReference type="NCBI Taxonomy" id="1041015"/>
    <lineage>
        <taxon>Eukaryota</taxon>
        <taxon>Metazoa</taxon>
        <taxon>Ecdysozoa</taxon>
        <taxon>Arthropoda</taxon>
        <taxon>Hexapoda</taxon>
        <taxon>Insecta</taxon>
        <taxon>Pterygota</taxon>
        <taxon>Neoptera</taxon>
        <taxon>Endopterygota</taxon>
        <taxon>Diptera</taxon>
        <taxon>Brachycera</taxon>
        <taxon>Muscomorpha</taxon>
        <taxon>Ephydroidea</taxon>
        <taxon>Drosophilidae</taxon>
        <taxon>Drosophila</taxon>
        <taxon>Sophophora</taxon>
    </lineage>
</organism>
<keyword evidence="7" id="KW-1185">Reference proteome</keyword>
<evidence type="ECO:0000313" key="7">
    <source>
        <dbReference type="Proteomes" id="UP001652680"/>
    </source>
</evidence>
<dbReference type="EnsemblMetazoa" id="XM_017124035.1">
    <property type="protein sequence ID" value="XP_016979524.1"/>
    <property type="gene ID" value="LOC108044867"/>
</dbReference>
<reference evidence="7" key="1">
    <citation type="journal article" date="2021" name="Elife">
        <title>Highly contiguous assemblies of 101 drosophilid genomes.</title>
        <authorList>
            <person name="Kim B.Y."/>
            <person name="Wang J.R."/>
            <person name="Miller D.E."/>
            <person name="Barmina O."/>
            <person name="Delaney E."/>
            <person name="Thompson A."/>
            <person name="Comeault A.A."/>
            <person name="Peede D."/>
            <person name="D'Agostino E.R."/>
            <person name="Pelaez J."/>
            <person name="Aguilar J.M."/>
            <person name="Haji D."/>
            <person name="Matsunaga T."/>
            <person name="Armstrong E.E."/>
            <person name="Zych M."/>
            <person name="Ogawa Y."/>
            <person name="Stamenkovic-Radak M."/>
            <person name="Jelic M."/>
            <person name="Veselinovic M.S."/>
            <person name="Tanaskovic M."/>
            <person name="Eric P."/>
            <person name="Gao J.J."/>
            <person name="Katoh T.K."/>
            <person name="Toda M.J."/>
            <person name="Watabe H."/>
            <person name="Watada M."/>
            <person name="Davis J.S."/>
            <person name="Moyle L.C."/>
            <person name="Manoli G."/>
            <person name="Bertolini E."/>
            <person name="Kostal V."/>
            <person name="Hawley R.S."/>
            <person name="Takahashi A."/>
            <person name="Jones C.D."/>
            <person name="Price D.K."/>
            <person name="Whiteman N."/>
            <person name="Kopp A."/>
            <person name="Matute D.R."/>
            <person name="Petrov D.A."/>
        </authorList>
    </citation>
    <scope>NUCLEOTIDE SEQUENCE [LARGE SCALE GENOMIC DNA]</scope>
</reference>
<dbReference type="SMART" id="SM00353">
    <property type="entry name" value="HLH"/>
    <property type="match status" value="1"/>
</dbReference>
<dbReference type="GO" id="GO:0046983">
    <property type="term" value="F:protein dimerization activity"/>
    <property type="evidence" value="ECO:0007669"/>
    <property type="project" value="InterPro"/>
</dbReference>
<feature type="domain" description="BHLH" evidence="5">
    <location>
        <begin position="24"/>
        <end position="81"/>
    </location>
</feature>
<keyword evidence="2" id="KW-0805">Transcription regulation</keyword>
<evidence type="ECO:0000313" key="6">
    <source>
        <dbReference type="EnsemblMetazoa" id="XP_016979524.1"/>
    </source>
</evidence>
<dbReference type="AlphaFoldDB" id="A0A6P4ES56"/>
<evidence type="ECO:0000256" key="2">
    <source>
        <dbReference type="ARBA" id="ARBA00023015"/>
    </source>
</evidence>
<evidence type="ECO:0000256" key="3">
    <source>
        <dbReference type="ARBA" id="ARBA00023163"/>
    </source>
</evidence>
<dbReference type="PROSITE" id="PS50888">
    <property type="entry name" value="BHLH"/>
    <property type="match status" value="1"/>
</dbReference>
<dbReference type="InterPro" id="IPR036638">
    <property type="entry name" value="HLH_DNA-bd_sf"/>
</dbReference>
<sequence length="149" mass="17637">MPSQKDQESDGLSAVGAMSRTHQYRKVMKPLLERKRRARINRCLEELKDLLKEMTYVDAETLVKLEKADILELTVHHLHRQRCSEATPIAALSASQLQRLSMERYWCGFRQCALEVSRFLQRNDCHLSDRFLEEMEQLVPSKPRLWRPW</sequence>